<organism evidence="3 4">
    <name type="scientific">Merluccius polli</name>
    <name type="common">Benguela hake</name>
    <name type="synonym">Merluccius cadenati</name>
    <dbReference type="NCBI Taxonomy" id="89951"/>
    <lineage>
        <taxon>Eukaryota</taxon>
        <taxon>Metazoa</taxon>
        <taxon>Chordata</taxon>
        <taxon>Craniata</taxon>
        <taxon>Vertebrata</taxon>
        <taxon>Euteleostomi</taxon>
        <taxon>Actinopterygii</taxon>
        <taxon>Neopterygii</taxon>
        <taxon>Teleostei</taxon>
        <taxon>Neoteleostei</taxon>
        <taxon>Acanthomorphata</taxon>
        <taxon>Zeiogadaria</taxon>
        <taxon>Gadariae</taxon>
        <taxon>Gadiformes</taxon>
        <taxon>Gadoidei</taxon>
        <taxon>Merlucciidae</taxon>
        <taxon>Merluccius</taxon>
    </lineage>
</organism>
<keyword evidence="3" id="KW-0695">RNA-directed DNA polymerase</keyword>
<reference evidence="3" key="1">
    <citation type="journal article" date="2023" name="Front. Mar. Sci.">
        <title>A new Merluccius polli reference genome to investigate the effects of global change in West African waters.</title>
        <authorList>
            <person name="Mateo J.L."/>
            <person name="Blanco-Fernandez C."/>
            <person name="Garcia-Vazquez E."/>
            <person name="Machado-Schiaffino G."/>
        </authorList>
    </citation>
    <scope>NUCLEOTIDE SEQUENCE</scope>
    <source>
        <strain evidence="3">C29</strain>
        <tissue evidence="3">Fin</tissue>
    </source>
</reference>
<dbReference type="GO" id="GO:0016706">
    <property type="term" value="F:2-oxoglutarate-dependent dioxygenase activity"/>
    <property type="evidence" value="ECO:0007669"/>
    <property type="project" value="InterPro"/>
</dbReference>
<evidence type="ECO:0000259" key="2">
    <source>
        <dbReference type="PROSITE" id="PS50878"/>
    </source>
</evidence>
<keyword evidence="3" id="KW-0808">Transferase</keyword>
<keyword evidence="4" id="KW-1185">Reference proteome</keyword>
<gene>
    <name evidence="3" type="primary">pol_141</name>
    <name evidence="3" type="ORF">N1851_032954</name>
</gene>
<dbReference type="Proteomes" id="UP001174136">
    <property type="component" value="Unassembled WGS sequence"/>
</dbReference>
<dbReference type="GO" id="GO:0008168">
    <property type="term" value="F:methyltransferase activity"/>
    <property type="evidence" value="ECO:0007669"/>
    <property type="project" value="InterPro"/>
</dbReference>
<evidence type="ECO:0000313" key="3">
    <source>
        <dbReference type="EMBL" id="KAK0132238.1"/>
    </source>
</evidence>
<dbReference type="PANTHER" id="PTHR47510">
    <property type="entry name" value="REVERSE TRANSCRIPTASE DOMAIN-CONTAINING PROTEIN"/>
    <property type="match status" value="1"/>
</dbReference>
<feature type="compositionally biased region" description="Polar residues" evidence="1">
    <location>
        <begin position="32"/>
        <end position="43"/>
    </location>
</feature>
<proteinExistence type="predicted"/>
<name>A0AA47M229_MERPO</name>
<protein>
    <submittedName>
        <fullName evidence="3">RNA-directed DNA polymerase from mobile element jockey</fullName>
    </submittedName>
</protein>
<dbReference type="Pfam" id="PF00078">
    <property type="entry name" value="RVT_1"/>
    <property type="match status" value="1"/>
</dbReference>
<dbReference type="PANTHER" id="PTHR47510:SF3">
    <property type="entry name" value="ENDO_EXONUCLEASE_PHOSPHATASE DOMAIN-CONTAINING PROTEIN"/>
    <property type="match status" value="1"/>
</dbReference>
<evidence type="ECO:0000313" key="4">
    <source>
        <dbReference type="Proteomes" id="UP001174136"/>
    </source>
</evidence>
<dbReference type="InterPro" id="IPR000477">
    <property type="entry name" value="RT_dom"/>
</dbReference>
<feature type="region of interest" description="Disordered" evidence="1">
    <location>
        <begin position="591"/>
        <end position="616"/>
    </location>
</feature>
<sequence length="655" mass="72456">MKPPSTARQWWLRWAGSRHSSRQPPVPAAASSEYTLAVSSPPRSDTWGGRIPRQQGPHGRPHRALQLLRGHQGQADVGEELPAVGQPLLGPLAQPLQRHLQQGPLTAEVGGERDRGKVPEDEAVHKGLQALQAVEESQLLQGQGEHGVEVGAGDGQQGPVGAEPPASSHQHHVTQLAQLALLLKPLQQLHRLPCPAKHLVGHNNRCPLFLLYLCNFSRFEEDTRQAEDTQLTPSEHDQPPTIQQHQVLQVLRSIDISKAPGPDGVPGKVLKSCAHQLAAVFTNIFNRSLQQATVPTCLKTATIIPVPKSSAITGLNDYRPVALTPESPQTYIRMLFVDFSSAFNSISPSRLINKLHQLQLGTSLCLWIKDFLTNRPQHVRMGSSTSSTIILNTGVPQGCVLSPVLYTLYTHDCVATHSSNTLIKFADDTTVVGLINNEDEAPYREEVQALEGWCSDNHLNLNTKKTKELIIDFRKSRTTLHSGLSINGEEVERATSFRFLGLYISEDLSWTVNTTHIIKKAQQRLFFLRTLRRNKLPPPLLKNLYHCTIESVLTYGCTVWYASCTASETTAAGHQDCSVDHWLFTPIPRGDLLQPTPPTGHKDLRRPHPPRTLSFHQPSLWQTQSHASPHKQTYTQLLPHGSEKTAAGTMTPHPN</sequence>
<dbReference type="GO" id="GO:0003964">
    <property type="term" value="F:RNA-directed DNA polymerase activity"/>
    <property type="evidence" value="ECO:0007669"/>
    <property type="project" value="UniProtKB-KW"/>
</dbReference>
<feature type="region of interest" description="Disordered" evidence="1">
    <location>
        <begin position="141"/>
        <end position="171"/>
    </location>
</feature>
<feature type="region of interest" description="Disordered" evidence="1">
    <location>
        <begin position="16"/>
        <end position="63"/>
    </location>
</feature>
<dbReference type="EMBL" id="JAOPHQ010006278">
    <property type="protein sequence ID" value="KAK0132238.1"/>
    <property type="molecule type" value="Genomic_DNA"/>
</dbReference>
<dbReference type="InterPro" id="IPR043502">
    <property type="entry name" value="DNA/RNA_pol_sf"/>
</dbReference>
<dbReference type="InterPro" id="IPR015095">
    <property type="entry name" value="AlkB_hom8_N"/>
</dbReference>
<dbReference type="AlphaFoldDB" id="A0AA47M229"/>
<feature type="domain" description="Reverse transcriptase" evidence="2">
    <location>
        <begin position="287"/>
        <end position="504"/>
    </location>
</feature>
<evidence type="ECO:0000256" key="1">
    <source>
        <dbReference type="SAM" id="MobiDB-lite"/>
    </source>
</evidence>
<comment type="caution">
    <text evidence="3">The sequence shown here is derived from an EMBL/GenBank/DDBJ whole genome shotgun (WGS) entry which is preliminary data.</text>
</comment>
<dbReference type="PROSITE" id="PS50878">
    <property type="entry name" value="RT_POL"/>
    <property type="match status" value="1"/>
</dbReference>
<dbReference type="SUPFAM" id="SSF56672">
    <property type="entry name" value="DNA/RNA polymerases"/>
    <property type="match status" value="1"/>
</dbReference>
<dbReference type="Pfam" id="PF09004">
    <property type="entry name" value="ALKBH8_N"/>
    <property type="match status" value="1"/>
</dbReference>
<accession>A0AA47M229</accession>
<keyword evidence="3" id="KW-0548">Nucleotidyltransferase</keyword>